<dbReference type="Proteomes" id="UP000271098">
    <property type="component" value="Unassembled WGS sequence"/>
</dbReference>
<evidence type="ECO:0000313" key="4">
    <source>
        <dbReference type="Proteomes" id="UP000271098"/>
    </source>
</evidence>
<evidence type="ECO:0000313" key="3">
    <source>
        <dbReference type="EMBL" id="VDK33845.1"/>
    </source>
</evidence>
<dbReference type="AlphaFoldDB" id="A0A183D0Z2"/>
<gene>
    <name evidence="3" type="ORF">GPUH_LOCUS2383</name>
</gene>
<reference evidence="5" key="1">
    <citation type="submission" date="2016-06" db="UniProtKB">
        <authorList>
            <consortium name="WormBaseParasite"/>
        </authorList>
    </citation>
    <scope>IDENTIFICATION</scope>
</reference>
<name>A0A183D0Z2_9BILA</name>
<accession>A0A183D0Z2</accession>
<evidence type="ECO:0000256" key="2">
    <source>
        <dbReference type="SAM" id="SignalP"/>
    </source>
</evidence>
<evidence type="ECO:0000313" key="5">
    <source>
        <dbReference type="WBParaSite" id="GPUH_0000238801-mRNA-1"/>
    </source>
</evidence>
<evidence type="ECO:0000256" key="1">
    <source>
        <dbReference type="SAM" id="MobiDB-lite"/>
    </source>
</evidence>
<dbReference type="WBParaSite" id="GPUH_0000238801-mRNA-1">
    <property type="protein sequence ID" value="GPUH_0000238801-mRNA-1"/>
    <property type="gene ID" value="GPUH_0000238801"/>
</dbReference>
<proteinExistence type="predicted"/>
<organism evidence="5">
    <name type="scientific">Gongylonema pulchrum</name>
    <dbReference type="NCBI Taxonomy" id="637853"/>
    <lineage>
        <taxon>Eukaryota</taxon>
        <taxon>Metazoa</taxon>
        <taxon>Ecdysozoa</taxon>
        <taxon>Nematoda</taxon>
        <taxon>Chromadorea</taxon>
        <taxon>Rhabditida</taxon>
        <taxon>Spirurina</taxon>
        <taxon>Spiruromorpha</taxon>
        <taxon>Spiruroidea</taxon>
        <taxon>Gongylonematidae</taxon>
        <taxon>Gongylonema</taxon>
    </lineage>
</organism>
<feature type="signal peptide" evidence="2">
    <location>
        <begin position="1"/>
        <end position="30"/>
    </location>
</feature>
<protein>
    <submittedName>
        <fullName evidence="5">DUF148 domain-containing protein</fullName>
    </submittedName>
</protein>
<keyword evidence="2" id="KW-0732">Signal</keyword>
<feature type="region of interest" description="Disordered" evidence="1">
    <location>
        <begin position="146"/>
        <end position="167"/>
    </location>
</feature>
<dbReference type="OrthoDB" id="5845888at2759"/>
<feature type="chain" id="PRO_5043138532" evidence="2">
    <location>
        <begin position="31"/>
        <end position="167"/>
    </location>
</feature>
<reference evidence="3 4" key="2">
    <citation type="submission" date="2018-11" db="EMBL/GenBank/DDBJ databases">
        <authorList>
            <consortium name="Pathogen Informatics"/>
        </authorList>
    </citation>
    <scope>NUCLEOTIDE SEQUENCE [LARGE SCALE GENOMIC DNA]</scope>
</reference>
<sequence>MIRSNLGDATFGAFLLWLVVVVMLPAHCFGQSTLPEFLEPVSQKGRDEYYNLFDQQMQLTKNQFNKLCKEWARKQGPQVEELFEKHLEKEAAFQQKRYNVLTSRLEEADGSDEAKKVLLNLLKLQQNMDIPLEQYERETREIMEKQPREVQNEASQVWNSIHPDKIE</sequence>
<dbReference type="EMBL" id="UYRT01003543">
    <property type="protein sequence ID" value="VDK33845.1"/>
    <property type="molecule type" value="Genomic_DNA"/>
</dbReference>
<keyword evidence="4" id="KW-1185">Reference proteome</keyword>